<organism evidence="9 10">
    <name type="scientific">Candidatus Wallbacteria bacterium HGW-Wallbacteria-1</name>
    <dbReference type="NCBI Taxonomy" id="2013854"/>
    <lineage>
        <taxon>Bacteria</taxon>
        <taxon>Candidatus Walliibacteriota</taxon>
    </lineage>
</organism>
<evidence type="ECO:0000256" key="4">
    <source>
        <dbReference type="ARBA" id="ARBA00022801"/>
    </source>
</evidence>
<gene>
    <name evidence="9" type="primary">recJ</name>
    <name evidence="9" type="ORF">CVV64_02530</name>
</gene>
<sequence length="592" mass="65553">MATKQFRETVWHKSEMTRDQNSEVCLARDLQLSSIMARLLVARGVTDSEQARPYLYPEKNDFLDPFLFSDMEKAVEIIHETVVAGGGILVFGDYDVDGILSISLLRLAFSEMGYNLSYRIPDRVNEGYGLNRDDIISARDSGVELIITVDCGSSNVDEVLFAKSLGIRVIITDHHEVSGPVPQADAFLNPKAPESSYPFKTLAGVGVAFKLLCGYCARKAPEIDPFRWLDLVALATVADIVPLDGENRTIVSLGMNDVNSTGNIGLQTLIDKVGLKGRLISPGHISFTIAPKINAAGRVGDPGNAVELFCSADPSSAIKYAANLMEANQHRQKVEKDILARAEELLSSLDSKADDDVIVLDFEGWNLGVIGIVASLLKDRHHCPVILIGKDGDRARGSGRSIEGFSLYDALASLPDDMLQFGGHDLAVGLSMESRRIPEMKRALSEIWRHRMDPVMKEKRLHIDMELCFSDIDAKLVEDLGLLRPFGPRNRPPVFVARDCSIIKHRRVGYRRNHLWFIAGQGKHVFEGIGFNLGPLEENLISPAQTVDLAFDIGMNENRKGRYIQLKLKDLMVSDARFFGELFREDGGEDDN</sequence>
<evidence type="ECO:0000256" key="3">
    <source>
        <dbReference type="ARBA" id="ARBA00022722"/>
    </source>
</evidence>
<comment type="similarity">
    <text evidence="1">Belongs to the RecJ family.</text>
</comment>
<dbReference type="SUPFAM" id="SSF64182">
    <property type="entry name" value="DHH phosphoesterases"/>
    <property type="match status" value="1"/>
</dbReference>
<keyword evidence="3" id="KW-0540">Nuclease</keyword>
<dbReference type="InterPro" id="IPR041122">
    <property type="entry name" value="RecJ_OB"/>
</dbReference>
<dbReference type="NCBIfam" id="TIGR00644">
    <property type="entry name" value="recJ"/>
    <property type="match status" value="1"/>
</dbReference>
<dbReference type="Proteomes" id="UP000233256">
    <property type="component" value="Unassembled WGS sequence"/>
</dbReference>
<dbReference type="InterPro" id="IPR003156">
    <property type="entry name" value="DHHA1_dom"/>
</dbReference>
<keyword evidence="5 9" id="KW-0269">Exonuclease</keyword>
<proteinExistence type="inferred from homology"/>
<evidence type="ECO:0000259" key="8">
    <source>
        <dbReference type="Pfam" id="PF17768"/>
    </source>
</evidence>
<evidence type="ECO:0000256" key="2">
    <source>
        <dbReference type="ARBA" id="ARBA00019841"/>
    </source>
</evidence>
<accession>A0A2N1PVE7</accession>
<dbReference type="EMBL" id="PGXC01000001">
    <property type="protein sequence ID" value="PKK92310.1"/>
    <property type="molecule type" value="Genomic_DNA"/>
</dbReference>
<name>A0A2N1PVE7_9BACT</name>
<comment type="caution">
    <text evidence="9">The sequence shown here is derived from an EMBL/GenBank/DDBJ whole genome shotgun (WGS) entry which is preliminary data.</text>
</comment>
<evidence type="ECO:0000259" key="6">
    <source>
        <dbReference type="Pfam" id="PF01368"/>
    </source>
</evidence>
<keyword evidence="4" id="KW-0378">Hydrolase</keyword>
<dbReference type="Gene3D" id="3.10.310.30">
    <property type="match status" value="1"/>
</dbReference>
<dbReference type="GO" id="GO:0003676">
    <property type="term" value="F:nucleic acid binding"/>
    <property type="evidence" value="ECO:0007669"/>
    <property type="project" value="InterPro"/>
</dbReference>
<protein>
    <recommendedName>
        <fullName evidence="2">Single-stranded-DNA-specific exonuclease RecJ</fullName>
    </recommendedName>
</protein>
<feature type="domain" description="RecJ OB" evidence="8">
    <location>
        <begin position="463"/>
        <end position="570"/>
    </location>
</feature>
<evidence type="ECO:0000313" key="9">
    <source>
        <dbReference type="EMBL" id="PKK92310.1"/>
    </source>
</evidence>
<evidence type="ECO:0000313" key="10">
    <source>
        <dbReference type="Proteomes" id="UP000233256"/>
    </source>
</evidence>
<reference evidence="9 10" key="1">
    <citation type="journal article" date="2017" name="ISME J.">
        <title>Potential for microbial H2 and metal transformations associated with novel bacteria and archaea in deep terrestrial subsurface sediments.</title>
        <authorList>
            <person name="Hernsdorf A.W."/>
            <person name="Amano Y."/>
            <person name="Miyakawa K."/>
            <person name="Ise K."/>
            <person name="Suzuki Y."/>
            <person name="Anantharaman K."/>
            <person name="Probst A."/>
            <person name="Burstein D."/>
            <person name="Thomas B.C."/>
            <person name="Banfield J.F."/>
        </authorList>
    </citation>
    <scope>NUCLEOTIDE SEQUENCE [LARGE SCALE GENOMIC DNA]</scope>
    <source>
        <strain evidence="9">HGW-Wallbacteria-1</strain>
    </source>
</reference>
<feature type="domain" description="DDH" evidence="6">
    <location>
        <begin position="88"/>
        <end position="236"/>
    </location>
</feature>
<dbReference type="Pfam" id="PF01368">
    <property type="entry name" value="DHH"/>
    <property type="match status" value="1"/>
</dbReference>
<dbReference type="Pfam" id="PF17768">
    <property type="entry name" value="RecJ_OB"/>
    <property type="match status" value="1"/>
</dbReference>
<dbReference type="InterPro" id="IPR001667">
    <property type="entry name" value="DDH_dom"/>
</dbReference>
<dbReference type="InterPro" id="IPR004610">
    <property type="entry name" value="RecJ"/>
</dbReference>
<dbReference type="Gene3D" id="3.90.1640.30">
    <property type="match status" value="1"/>
</dbReference>
<dbReference type="InterPro" id="IPR051673">
    <property type="entry name" value="SSDNA_exonuclease_RecJ"/>
</dbReference>
<dbReference type="AlphaFoldDB" id="A0A2N1PVE7"/>
<dbReference type="GO" id="GO:0006281">
    <property type="term" value="P:DNA repair"/>
    <property type="evidence" value="ECO:0007669"/>
    <property type="project" value="InterPro"/>
</dbReference>
<feature type="domain" description="DHHA1" evidence="7">
    <location>
        <begin position="355"/>
        <end position="447"/>
    </location>
</feature>
<dbReference type="GO" id="GO:0008409">
    <property type="term" value="F:5'-3' exonuclease activity"/>
    <property type="evidence" value="ECO:0007669"/>
    <property type="project" value="InterPro"/>
</dbReference>
<evidence type="ECO:0000259" key="7">
    <source>
        <dbReference type="Pfam" id="PF02272"/>
    </source>
</evidence>
<dbReference type="GO" id="GO:0006310">
    <property type="term" value="P:DNA recombination"/>
    <property type="evidence" value="ECO:0007669"/>
    <property type="project" value="InterPro"/>
</dbReference>
<dbReference type="PANTHER" id="PTHR30255:SF2">
    <property type="entry name" value="SINGLE-STRANDED-DNA-SPECIFIC EXONUCLEASE RECJ"/>
    <property type="match status" value="1"/>
</dbReference>
<evidence type="ECO:0000256" key="1">
    <source>
        <dbReference type="ARBA" id="ARBA00005915"/>
    </source>
</evidence>
<dbReference type="InterPro" id="IPR038763">
    <property type="entry name" value="DHH_sf"/>
</dbReference>
<dbReference type="Pfam" id="PF02272">
    <property type="entry name" value="DHHA1"/>
    <property type="match status" value="1"/>
</dbReference>
<dbReference type="PANTHER" id="PTHR30255">
    <property type="entry name" value="SINGLE-STRANDED-DNA-SPECIFIC EXONUCLEASE RECJ"/>
    <property type="match status" value="1"/>
</dbReference>
<evidence type="ECO:0000256" key="5">
    <source>
        <dbReference type="ARBA" id="ARBA00022839"/>
    </source>
</evidence>